<dbReference type="SMART" id="SM00823">
    <property type="entry name" value="PKS_PP"/>
    <property type="match status" value="2"/>
</dbReference>
<dbReference type="Gene3D" id="3.30.559.30">
    <property type="entry name" value="Nonribosomal peptide synthetase, condensation domain"/>
    <property type="match status" value="1"/>
</dbReference>
<dbReference type="InterPro" id="IPR001242">
    <property type="entry name" value="Condensation_dom"/>
</dbReference>
<dbReference type="InterPro" id="IPR045851">
    <property type="entry name" value="AMP-bd_C_sf"/>
</dbReference>
<dbReference type="InterPro" id="IPR006162">
    <property type="entry name" value="Ppantetheine_attach_site"/>
</dbReference>
<dbReference type="GO" id="GO:0043041">
    <property type="term" value="P:amino acid activation for nonribosomal peptide biosynthetic process"/>
    <property type="evidence" value="ECO:0007669"/>
    <property type="project" value="TreeGrafter"/>
</dbReference>
<keyword evidence="3" id="KW-0596">Phosphopantetheine</keyword>
<dbReference type="Pfam" id="PF00550">
    <property type="entry name" value="PP-binding"/>
    <property type="match status" value="2"/>
</dbReference>
<reference evidence="6 7" key="1">
    <citation type="submission" date="2013-04" db="EMBL/GenBank/DDBJ databases">
        <title>Complete genome sequence of Streptomyces fulvissimus.</title>
        <authorList>
            <person name="Myronovskyi M."/>
            <person name="Tokovenko B."/>
            <person name="Manderscheid N."/>
            <person name="Petzke L."/>
            <person name="Luzhetskyy A."/>
        </authorList>
    </citation>
    <scope>NUCLEOTIDE SEQUENCE [LARGE SCALE GENOMIC DNA]</scope>
    <source>
        <strain evidence="6 7">DSM 40593</strain>
    </source>
</reference>
<dbReference type="GO" id="GO:0003824">
    <property type="term" value="F:catalytic activity"/>
    <property type="evidence" value="ECO:0007669"/>
    <property type="project" value="InterPro"/>
</dbReference>
<protein>
    <submittedName>
        <fullName evidence="6">Vlm2</fullName>
    </submittedName>
</protein>
<dbReference type="Gene3D" id="2.30.38.10">
    <property type="entry name" value="Luciferase, Domain 3"/>
    <property type="match status" value="1"/>
</dbReference>
<evidence type="ECO:0000256" key="3">
    <source>
        <dbReference type="ARBA" id="ARBA00022450"/>
    </source>
</evidence>
<evidence type="ECO:0000259" key="5">
    <source>
        <dbReference type="PROSITE" id="PS50075"/>
    </source>
</evidence>
<name>N0D736_STRMI</name>
<dbReference type="Pfam" id="PF00668">
    <property type="entry name" value="Condensation"/>
    <property type="match status" value="1"/>
</dbReference>
<dbReference type="Gene3D" id="3.30.559.10">
    <property type="entry name" value="Chloramphenicol acetyltransferase-like domain"/>
    <property type="match status" value="1"/>
</dbReference>
<dbReference type="Proteomes" id="UP000013304">
    <property type="component" value="Chromosome"/>
</dbReference>
<dbReference type="SUPFAM" id="SSF56801">
    <property type="entry name" value="Acetyl-CoA synthetase-like"/>
    <property type="match status" value="3"/>
</dbReference>
<dbReference type="SUPFAM" id="SSF47336">
    <property type="entry name" value="ACP-like"/>
    <property type="match status" value="2"/>
</dbReference>
<dbReference type="OrthoDB" id="2472181at2"/>
<dbReference type="CDD" id="cd05906">
    <property type="entry name" value="A_NRPS_TubE_like"/>
    <property type="match status" value="1"/>
</dbReference>
<gene>
    <name evidence="6" type="ORF">SFUL_6815</name>
</gene>
<dbReference type="PANTHER" id="PTHR45527:SF1">
    <property type="entry name" value="FATTY ACID SYNTHASE"/>
    <property type="match status" value="1"/>
</dbReference>
<dbReference type="Pfam" id="PF08659">
    <property type="entry name" value="KR"/>
    <property type="match status" value="1"/>
</dbReference>
<dbReference type="InterPro" id="IPR020802">
    <property type="entry name" value="TesA-like"/>
</dbReference>
<dbReference type="GO" id="GO:0005737">
    <property type="term" value="C:cytoplasm"/>
    <property type="evidence" value="ECO:0007669"/>
    <property type="project" value="TreeGrafter"/>
</dbReference>
<dbReference type="eggNOG" id="COG0318">
    <property type="taxonomic scope" value="Bacteria"/>
</dbReference>
<proteinExistence type="inferred from homology"/>
<dbReference type="Pfam" id="PF00501">
    <property type="entry name" value="AMP-binding"/>
    <property type="match status" value="2"/>
</dbReference>
<dbReference type="InterPro" id="IPR042099">
    <property type="entry name" value="ANL_N_sf"/>
</dbReference>
<dbReference type="FunFam" id="1.10.1200.10:FF:000016">
    <property type="entry name" value="Non-ribosomal peptide synthase"/>
    <property type="match status" value="1"/>
</dbReference>
<dbReference type="CDD" id="cd00741">
    <property type="entry name" value="Lipase"/>
    <property type="match status" value="1"/>
</dbReference>
<sequence>MPIRNTNRVSELIRHQGRRYPVAVVEARVREVVDVAECAAVQLRTPGGATRSVAFVRTVSGRALTVESLTGLPVDDVVTVSCLPLDDRGAVDYTTLRQAALVDAQRLAELEAGWRESHGLGESVVLYGESYDYGSPLARRAYAASPPAPGEAGEERIPGAVPAVPAYVQGPPLLPVPGDARTLTDTLYRAARSGNGQGCHFVDSAGTEVFLPYAGLLERAERVSAFLRGDGVVPGDRILVLAAGHEEFAVALWGALLAGATAVPVTPSADYRERRAEAESLRRIWTTANEPRVLASPALVEAVRPLLDGGALLSLAEAEACSDAAVAVDVDPESPALILFTSGSTGTPKGVVQSHANIVHKQQAAVQHSRYAADDVFLNWLAIEHVVGLIHSHLLPLYLDASQVHAATGHVLARPTRWLDLATRHRATVTWGPNSMLALLADTVAGSEAADWDVSAVRRWINAGEQVHFATCQRLLGLLERYGLPAQAIKPEWGMSETCNMVVVSDALEYGKSTGVQHVDRIRPDGRIEFSASESTAPSRFVECGRVYPGVDVRVVGDAGELLDEGQVGHFQVRGLTRLVEYFNNPGANAKFFRDDDWFDTGDLAFVRDRKVTFTGRGADLIIVNGVNIQNVDLEAVVETVDGVLPSFAAACSVRDEDDVTDHLAIFYSSELTAEDALLRQIKEIQTTLRREFSLSARHVVPLPAEDIPKTSIGKIQRSKLVARLQDGTLDERLHAVAQTRGTGASFIPPWFFVETEQPRILPAADGQPVTLGLVGGGPAERAEVTRVLSEALSVRADGETERPDGTVDAVVDLRLTRAGWDGRAVYELISDTTKAIGAHAAGPAKKLRIALVTAAGQAHDDLARAHLGALQGYVRSVNAEAGEPVVVWCDLDAVDEANVNLLARELVTYAAAPAVAYRSGVRTERALSPAPRDPAGVPAEIKEGGQYIVTGGLGGVGRELCRFLAEKYGARLVVVGSTPAEQLDESRSHALRALEARTRTRYVSVDLASADAPELLRAALRSAAEGRVDGAFHLAGLGNFGEGEGEALEGLDGAPRVDDGRLARYTALKVHGMAALAGALTKDALLVGFSSVNAYFGGAGYAEYSASNSALNASVRSLRDQGYRRALSLGWSAWSGTGMSGGAGASMPIERRGFLSLDVDLALESVDIAVRRNQPVTYIGLDGAHPDVASHVRRKPGWEPVPRYFYVAESELPSAEITELAPALRSSRVAQIPRKGDGHVDTVRLLQTVSSTTAAAPPETATEQRLAALWEEILGTENLARDDDFFMLGGHSLMAARLANDIRRAFGVTVALHEFFKSSRLSAVASLIDEKSAAGAAVEPQSRSQQQVLVADDGLSSAQRRIYFAERVEPELALYNIVAAWELAGSLESRLLEKALVHVTRRHESLRTAFETVDGVPRSRLVDAPAVPLDRVDLRDREAGEAESVLRETLDRELAHKYDLEAAPPARYTLVSLPAGKDVLVVSHHHIASDGWSLSVFMRDLVTVYNALVSQDVPLLTALPSDITRAVALQDAAGAASGKAADHWRGVLAQETEPLELPTDFPRPQLQSYAGDTLFLELGRDEVRRLAEAAASAGVSSAVFLGTAFSVFLSRLSGQREFFVGMPAMRRDDPALLDTVSMLVNTLPCRMSLAGSACVRDQCAAVHRSMTGLLEHQDYPFDHMVTNFSEGRDTSRPPIVQTMFNYVPREDFPEFTGAARTPIDLRHRIARFDLSLHAYERDHGLTLAFEYATSLFREETVEGWRAHFRTLLFSMASKTGARVRELSVLTPEEQEEVVRLSANTRPKAPVDSIAAAFSETARAHGERTAVVHGEQEITYRELDDRSGSLAARLREQGVAVGDRVAIDAEKALSTITGILGILKLGGAYVPIDPELPPGVAASVLRTGGIRWRLSARGLFPVDASGEAASEAVAVPFQDPAPDSGSEGSPVAGSDEAYVMFTSGTTGRPKGVSISQAGVVGLVREPGWITLDERVRVLQTGALSFDASTFEIWAALLNGGTLILTGKDTILDVGALRREIERSRPTLMWVSAPLFHQLTDADASLFAGVAELVVGGDVVSPAHVNRVLEHSAGIRVTNGYGPTENTTFTTTYSTTRPVDGALPIGRPFPGRIALPLDEAGALVPYGVLGELYVGGEGLALGYVGNEEEADRRFVETGALPGVRLYRTGDWVTLSRDGQLRYQGRRDGQVKVRGHRVELNAVRSALCSLDGVRDAFVVASSGAAGALTAHVAAEGLRVADILEGVRRLVPPYAVPSAVHVYDALPLRSSGKVDVTRLRTGGSEEAPGVVPGPAAEAGELSPQAATLLAAYRSVLGRENVRPDDSFFDLGGDSLLTIKLVSVLHGEGVPVDPKQVFLYPDVRSLAKALDERTADGSTSAGDPAAKLVRLNPLSGDGPGIVFAPPAGGTVLGYIELARHLRGFGEIHGVEAPGLGAGESPVYPSFDEMVQFCSDSAAGVAGDGVYIGGHSLGGHIAFYLATMLLDRGIRPKGLIILDTPPRLGDIPVADADLTEEETRVFILAMGIGGMLDQDRDLLKDLPYEEAKKVLLDRAKNDPRVSAFLSEDYLDRFLRLQMHQLMYSRDVVLPRRKLDIPVYVFRTKNHAPEVAGLFSDWENYSVGEVTFVDIPGDHATMLRAPHVSEVAHLLDRYCGLPAGDGPRG</sequence>
<dbReference type="KEGG" id="sfi:SFUL_6815"/>
<dbReference type="GO" id="GO:0072330">
    <property type="term" value="P:monocarboxylic acid biosynthetic process"/>
    <property type="evidence" value="ECO:0007669"/>
    <property type="project" value="UniProtKB-ARBA"/>
</dbReference>
<dbReference type="GO" id="GO:0044550">
    <property type="term" value="P:secondary metabolite biosynthetic process"/>
    <property type="evidence" value="ECO:0007669"/>
    <property type="project" value="TreeGrafter"/>
</dbReference>
<organism evidence="6 7">
    <name type="scientific">Streptomyces microflavus DSM 40593</name>
    <dbReference type="NCBI Taxonomy" id="1303692"/>
    <lineage>
        <taxon>Bacteria</taxon>
        <taxon>Bacillati</taxon>
        <taxon>Actinomycetota</taxon>
        <taxon>Actinomycetes</taxon>
        <taxon>Kitasatosporales</taxon>
        <taxon>Streptomycetaceae</taxon>
        <taxon>Streptomyces</taxon>
    </lineage>
</organism>
<dbReference type="RefSeq" id="WP_015612984.1">
    <property type="nucleotide sequence ID" value="NC_021177.1"/>
</dbReference>
<dbReference type="CDD" id="cd08953">
    <property type="entry name" value="KR_2_SDR_x"/>
    <property type="match status" value="1"/>
</dbReference>
<dbReference type="InterPro" id="IPR036736">
    <property type="entry name" value="ACP-like_sf"/>
</dbReference>
<dbReference type="InterPro" id="IPR020806">
    <property type="entry name" value="PKS_PP-bd"/>
</dbReference>
<dbReference type="Gene3D" id="3.40.50.1820">
    <property type="entry name" value="alpha/beta hydrolase"/>
    <property type="match status" value="1"/>
</dbReference>
<dbReference type="SMART" id="SM00824">
    <property type="entry name" value="PKS_TE"/>
    <property type="match status" value="1"/>
</dbReference>
<dbReference type="InterPro" id="IPR020845">
    <property type="entry name" value="AMP-binding_CS"/>
</dbReference>
<dbReference type="InterPro" id="IPR057326">
    <property type="entry name" value="KR_dom"/>
</dbReference>
<dbReference type="InterPro" id="IPR010071">
    <property type="entry name" value="AA_adenyl_dom"/>
</dbReference>
<dbReference type="GO" id="GO:0017000">
    <property type="term" value="P:antibiotic biosynthetic process"/>
    <property type="evidence" value="ECO:0007669"/>
    <property type="project" value="UniProtKB-ARBA"/>
</dbReference>
<dbReference type="Gene3D" id="3.40.50.720">
    <property type="entry name" value="NAD(P)-binding Rossmann-like Domain"/>
    <property type="match status" value="1"/>
</dbReference>
<dbReference type="PROSITE" id="PS50075">
    <property type="entry name" value="CARRIER"/>
    <property type="match status" value="2"/>
</dbReference>
<feature type="domain" description="Carrier" evidence="5">
    <location>
        <begin position="2312"/>
        <end position="2386"/>
    </location>
</feature>
<accession>N0D736</accession>
<evidence type="ECO:0000313" key="6">
    <source>
        <dbReference type="EMBL" id="AGK81692.1"/>
    </source>
</evidence>
<evidence type="ECO:0000313" key="7">
    <source>
        <dbReference type="Proteomes" id="UP000013304"/>
    </source>
</evidence>
<dbReference type="InterPro" id="IPR009081">
    <property type="entry name" value="PP-bd_ACP"/>
</dbReference>
<feature type="domain" description="Carrier" evidence="5">
    <location>
        <begin position="1258"/>
        <end position="1333"/>
    </location>
</feature>
<dbReference type="SUPFAM" id="SSF51735">
    <property type="entry name" value="NAD(P)-binding Rossmann-fold domains"/>
    <property type="match status" value="2"/>
</dbReference>
<dbReference type="CDD" id="cd12117">
    <property type="entry name" value="A_NRPS_Srf_like"/>
    <property type="match status" value="1"/>
</dbReference>
<dbReference type="eggNOG" id="COG1020">
    <property type="taxonomic scope" value="Bacteria"/>
</dbReference>
<dbReference type="GO" id="GO:0031177">
    <property type="term" value="F:phosphopantetheine binding"/>
    <property type="evidence" value="ECO:0007669"/>
    <property type="project" value="InterPro"/>
</dbReference>
<evidence type="ECO:0000256" key="1">
    <source>
        <dbReference type="ARBA" id="ARBA00001957"/>
    </source>
</evidence>
<dbReference type="Gene3D" id="3.40.50.12780">
    <property type="entry name" value="N-terminal domain of ligase-like"/>
    <property type="match status" value="1"/>
</dbReference>
<keyword evidence="4" id="KW-0597">Phosphoprotein</keyword>
<dbReference type="PANTHER" id="PTHR45527">
    <property type="entry name" value="NONRIBOSOMAL PEPTIDE SYNTHETASE"/>
    <property type="match status" value="1"/>
</dbReference>
<dbReference type="PROSITE" id="PS00455">
    <property type="entry name" value="AMP_BINDING"/>
    <property type="match status" value="2"/>
</dbReference>
<dbReference type="InterPro" id="IPR001031">
    <property type="entry name" value="Thioesterase"/>
</dbReference>
<dbReference type="HOGENOM" id="CLU_000022_11_0_11"/>
<dbReference type="GO" id="GO:0008610">
    <property type="term" value="P:lipid biosynthetic process"/>
    <property type="evidence" value="ECO:0007669"/>
    <property type="project" value="UniProtKB-ARBA"/>
</dbReference>
<comment type="cofactor">
    <cofactor evidence="1">
        <name>pantetheine 4'-phosphate</name>
        <dbReference type="ChEBI" id="CHEBI:47942"/>
    </cofactor>
</comment>
<dbReference type="PATRIC" id="fig|1303692.3.peg.6862"/>
<dbReference type="InterPro" id="IPR000873">
    <property type="entry name" value="AMP-dep_synth/lig_dom"/>
</dbReference>
<dbReference type="Gene3D" id="1.10.1200.10">
    <property type="entry name" value="ACP-like"/>
    <property type="match status" value="2"/>
</dbReference>
<evidence type="ECO:0000256" key="2">
    <source>
        <dbReference type="ARBA" id="ARBA00006432"/>
    </source>
</evidence>
<dbReference type="InterPro" id="IPR029058">
    <property type="entry name" value="AB_hydrolase_fold"/>
</dbReference>
<dbReference type="CDD" id="cd19531">
    <property type="entry name" value="LCL_NRPS-like"/>
    <property type="match status" value="1"/>
</dbReference>
<dbReference type="EMBL" id="CP005080">
    <property type="protein sequence ID" value="AGK81692.1"/>
    <property type="molecule type" value="Genomic_DNA"/>
</dbReference>
<dbReference type="Pfam" id="PF13193">
    <property type="entry name" value="AMP-binding_C"/>
    <property type="match status" value="1"/>
</dbReference>
<dbReference type="InterPro" id="IPR013968">
    <property type="entry name" value="PKS_KR"/>
</dbReference>
<dbReference type="NCBIfam" id="TIGR01733">
    <property type="entry name" value="AA-adenyl-dom"/>
    <property type="match status" value="1"/>
</dbReference>
<dbReference type="Gene3D" id="3.30.300.30">
    <property type="match status" value="2"/>
</dbReference>
<dbReference type="Gene3D" id="3.40.50.980">
    <property type="match status" value="2"/>
</dbReference>
<dbReference type="Pfam" id="PF00975">
    <property type="entry name" value="Thioesterase"/>
    <property type="match status" value="1"/>
</dbReference>
<dbReference type="InterPro" id="IPR036291">
    <property type="entry name" value="NAD(P)-bd_dom_sf"/>
</dbReference>
<comment type="similarity">
    <text evidence="2">Belongs to the ATP-dependent AMP-binding enzyme family.</text>
</comment>
<evidence type="ECO:0000256" key="4">
    <source>
        <dbReference type="ARBA" id="ARBA00022553"/>
    </source>
</evidence>
<dbReference type="PROSITE" id="PS00012">
    <property type="entry name" value="PHOSPHOPANTETHEINE"/>
    <property type="match status" value="1"/>
</dbReference>
<dbReference type="SUPFAM" id="SSF52777">
    <property type="entry name" value="CoA-dependent acyltransferases"/>
    <property type="match status" value="2"/>
</dbReference>
<dbReference type="SMART" id="SM00822">
    <property type="entry name" value="PKS_KR"/>
    <property type="match status" value="1"/>
</dbReference>
<dbReference type="SUPFAM" id="SSF53474">
    <property type="entry name" value="alpha/beta-Hydrolases"/>
    <property type="match status" value="1"/>
</dbReference>
<dbReference type="InterPro" id="IPR025110">
    <property type="entry name" value="AMP-bd_C"/>
</dbReference>
<dbReference type="InterPro" id="IPR023213">
    <property type="entry name" value="CAT-like_dom_sf"/>
</dbReference>